<sequence length="544" mass="58021">MRYRASMPALLLMLLSASPSFSFAQIATTTGLADALPSTPPGFSAQGIFDCNRIGGASVGSTVATGGPYVPVADAAVELNTGILVYKECVLRNIVNRQRESAMAAITQRTATAIQTGRNGNPQYVVNPDQEIVTNALDPAFAAVLRDGTLNYVNPAFRNAMVRATARAYESDVHGLPGASLECPYRGDLAAWHRGEAPFTFSDLILTTAYSQCNPILAFYDVRDVVIGRTGGAAERLRNEWDWGQGYYAVSDNAADPLQRRILTPPSTVRASFQNVIDSPVRQLESANDIGQMIGALYAGLQTQILADIGGLSGISRSTGGQPSYLDQIVANSSQSLRNTALNAALQILGTARQVEVAYLQAAIGITTALTQASAQLRSAENQCWNLIIPKVCTSALNAQNECTDETSTYKVATSTALYAEAVVVSQITPLVAVAATNTAVSRAALARIDTLIQGVSRSSSLEVQRTSLLELDALVAQRQIHAQPDLDGPNGILKRLESVKGVMNTLVTDTVKAWADDPNAATGWCNINNADVIQAWKDTWRKP</sequence>
<name>A0A2H0UET2_9BACT</name>
<reference evidence="3" key="1">
    <citation type="submission" date="2017-09" db="EMBL/GenBank/DDBJ databases">
        <title>Depth-based differentiation of microbial function through sediment-hosted aquifers and enrichment of novel symbionts in the deep terrestrial subsurface.</title>
        <authorList>
            <person name="Probst A.J."/>
            <person name="Ladd B."/>
            <person name="Jarett J.K."/>
            <person name="Geller-Mcgrath D.E."/>
            <person name="Sieber C.M.K."/>
            <person name="Emerson J.B."/>
            <person name="Anantharaman K."/>
            <person name="Thomas B.C."/>
            <person name="Malmstrom R."/>
            <person name="Stieglmeier M."/>
            <person name="Klingl A."/>
            <person name="Woyke T."/>
            <person name="Ryan C.M."/>
            <person name="Banfield J.F."/>
        </authorList>
    </citation>
    <scope>NUCLEOTIDE SEQUENCE [LARGE SCALE GENOMIC DNA]</scope>
</reference>
<feature type="signal peptide" evidence="1">
    <location>
        <begin position="1"/>
        <end position="24"/>
    </location>
</feature>
<feature type="chain" id="PRO_5013567665" evidence="1">
    <location>
        <begin position="25"/>
        <end position="544"/>
    </location>
</feature>
<organism evidence="2 3">
    <name type="scientific">Candidatus Kaiserbacteria bacterium CG10_big_fil_rev_8_21_14_0_10_51_14</name>
    <dbReference type="NCBI Taxonomy" id="1974610"/>
    <lineage>
        <taxon>Bacteria</taxon>
        <taxon>Candidatus Kaiseribacteriota</taxon>
    </lineage>
</organism>
<dbReference type="AlphaFoldDB" id="A0A2H0UET2"/>
<evidence type="ECO:0000313" key="3">
    <source>
        <dbReference type="Proteomes" id="UP000231192"/>
    </source>
</evidence>
<gene>
    <name evidence="2" type="ORF">COU18_00320</name>
</gene>
<keyword evidence="1" id="KW-0732">Signal</keyword>
<accession>A0A2H0UET2</accession>
<comment type="caution">
    <text evidence="2">The sequence shown here is derived from an EMBL/GenBank/DDBJ whole genome shotgun (WGS) entry which is preliminary data.</text>
</comment>
<evidence type="ECO:0000313" key="2">
    <source>
        <dbReference type="EMBL" id="PIR84186.1"/>
    </source>
</evidence>
<proteinExistence type="predicted"/>
<protein>
    <submittedName>
        <fullName evidence="2">Uncharacterized protein</fullName>
    </submittedName>
</protein>
<dbReference type="EMBL" id="PFBK01000002">
    <property type="protein sequence ID" value="PIR84186.1"/>
    <property type="molecule type" value="Genomic_DNA"/>
</dbReference>
<dbReference type="Proteomes" id="UP000231192">
    <property type="component" value="Unassembled WGS sequence"/>
</dbReference>
<evidence type="ECO:0000256" key="1">
    <source>
        <dbReference type="SAM" id="SignalP"/>
    </source>
</evidence>